<dbReference type="Proteomes" id="UP000596276">
    <property type="component" value="Chromosome 1"/>
</dbReference>
<proteinExistence type="predicted"/>
<gene>
    <name evidence="1" type="ORF">F9C07_1060</name>
</gene>
<protein>
    <submittedName>
        <fullName evidence="1">Uncharacterized protein</fullName>
    </submittedName>
</protein>
<dbReference type="AlphaFoldDB" id="A0A7U2MQQ8"/>
<evidence type="ECO:0000313" key="1">
    <source>
        <dbReference type="EMBL" id="QRD88083.1"/>
    </source>
</evidence>
<keyword evidence="2" id="KW-1185">Reference proteome</keyword>
<name>A0A7U2MQQ8_ASPFN</name>
<accession>A0A7U2MQQ8</accession>
<organism evidence="1 2">
    <name type="scientific">Aspergillus flavus (strain ATCC 200026 / FGSC A1120 / IAM 13836 / NRRL 3357 / JCM 12722 / SRRC 167)</name>
    <dbReference type="NCBI Taxonomy" id="332952"/>
    <lineage>
        <taxon>Eukaryota</taxon>
        <taxon>Fungi</taxon>
        <taxon>Dikarya</taxon>
        <taxon>Ascomycota</taxon>
        <taxon>Pezizomycotina</taxon>
        <taxon>Eurotiomycetes</taxon>
        <taxon>Eurotiomycetidae</taxon>
        <taxon>Eurotiales</taxon>
        <taxon>Aspergillaceae</taxon>
        <taxon>Aspergillus</taxon>
        <taxon>Aspergillus subgen. Circumdati</taxon>
    </lineage>
</organism>
<dbReference type="VEuPathDB" id="FungiDB:F9C07_1060"/>
<dbReference type="EMBL" id="CP044619">
    <property type="protein sequence ID" value="QRD88083.1"/>
    <property type="molecule type" value="Genomic_DNA"/>
</dbReference>
<sequence>MISIEEVTSRADSDSDSAMLCIDTDKQCKIREIITSHMFLGWSEALPQPCECSSFPALHLSFQPTPIF</sequence>
<reference evidence="2" key="1">
    <citation type="journal article" date="2021" name="G3 (Bethesda)">
        <title>Chromosome assembled and annotated genome sequence of Aspergillus flavus NRRL 3357.</title>
        <authorList>
            <person name="Skerker J.M."/>
            <person name="Pianalto K.M."/>
            <person name="Mondo S.J."/>
            <person name="Yang K."/>
            <person name="Arkin A.P."/>
            <person name="Keller N.P."/>
            <person name="Grigoriev I.V."/>
            <person name="Louise Glass N.L."/>
        </authorList>
    </citation>
    <scope>NUCLEOTIDE SEQUENCE [LARGE SCALE GENOMIC DNA]</scope>
    <source>
        <strain evidence="2">ATCC 200026 / FGSC A1120 / IAM 13836 / NRRL 3357 / JCM 12722 / SRRC 167</strain>
    </source>
</reference>
<evidence type="ECO:0000313" key="2">
    <source>
        <dbReference type="Proteomes" id="UP000596276"/>
    </source>
</evidence>